<keyword evidence="4" id="KW-1185">Reference proteome</keyword>
<reference evidence="4" key="1">
    <citation type="submission" date="2016-12" db="EMBL/GenBank/DDBJ databases">
        <title>Comparative genomics of four Isosphaeraceae planctomycetes: a common pool of plasmids and glycoside hydrolase genes.</title>
        <authorList>
            <person name="Ivanova A."/>
        </authorList>
    </citation>
    <scope>NUCLEOTIDE SEQUENCE [LARGE SCALE GENOMIC DNA]</scope>
    <source>
        <strain evidence="4">PX4</strain>
    </source>
</reference>
<gene>
    <name evidence="3" type="primary">mecR1_2</name>
    <name evidence="3" type="ORF">BSF38_04238</name>
</gene>
<feature type="transmembrane region" description="Helical" evidence="1">
    <location>
        <begin position="12"/>
        <end position="34"/>
    </location>
</feature>
<evidence type="ECO:0000313" key="3">
    <source>
        <dbReference type="EMBL" id="APW62687.1"/>
    </source>
</evidence>
<dbReference type="Pfam" id="PF05569">
    <property type="entry name" value="Peptidase_M56"/>
    <property type="match status" value="1"/>
</dbReference>
<dbReference type="STRING" id="1387353.BSF38_04238"/>
<accession>A0A1U7CUR4</accession>
<keyword evidence="1" id="KW-0812">Transmembrane</keyword>
<dbReference type="PANTHER" id="PTHR34978">
    <property type="entry name" value="POSSIBLE SENSOR-TRANSDUCER PROTEIN BLAR"/>
    <property type="match status" value="1"/>
</dbReference>
<evidence type="ECO:0000256" key="1">
    <source>
        <dbReference type="SAM" id="Phobius"/>
    </source>
</evidence>
<keyword evidence="1" id="KW-0472">Membrane</keyword>
<dbReference type="AlphaFoldDB" id="A0A1U7CUR4"/>
<feature type="transmembrane region" description="Helical" evidence="1">
    <location>
        <begin position="331"/>
        <end position="352"/>
    </location>
</feature>
<dbReference type="CDD" id="cd07341">
    <property type="entry name" value="M56_BlaR1_MecR1_like"/>
    <property type="match status" value="1"/>
</dbReference>
<dbReference type="InterPro" id="IPR052173">
    <property type="entry name" value="Beta-lactam_resp_regulator"/>
</dbReference>
<feature type="transmembrane region" description="Helical" evidence="1">
    <location>
        <begin position="41"/>
        <end position="59"/>
    </location>
</feature>
<protein>
    <submittedName>
        <fullName evidence="3">Methicillin resistance mecR1 protein</fullName>
    </submittedName>
</protein>
<dbReference type="PANTHER" id="PTHR34978:SF3">
    <property type="entry name" value="SLR0241 PROTEIN"/>
    <property type="match status" value="1"/>
</dbReference>
<dbReference type="OrthoDB" id="219918at2"/>
<dbReference type="Proteomes" id="UP000186309">
    <property type="component" value="Chromosome"/>
</dbReference>
<organism evidence="3 4">
    <name type="scientific">Paludisphaera borealis</name>
    <dbReference type="NCBI Taxonomy" id="1387353"/>
    <lineage>
        <taxon>Bacteria</taxon>
        <taxon>Pseudomonadati</taxon>
        <taxon>Planctomycetota</taxon>
        <taxon>Planctomycetia</taxon>
        <taxon>Isosphaerales</taxon>
        <taxon>Isosphaeraceae</taxon>
        <taxon>Paludisphaera</taxon>
    </lineage>
</organism>
<proteinExistence type="predicted"/>
<dbReference type="RefSeq" id="WP_076348962.1">
    <property type="nucleotide sequence ID" value="NZ_CP019082.1"/>
</dbReference>
<evidence type="ECO:0000313" key="4">
    <source>
        <dbReference type="Proteomes" id="UP000186309"/>
    </source>
</evidence>
<dbReference type="InterPro" id="IPR008756">
    <property type="entry name" value="Peptidase_M56"/>
</dbReference>
<dbReference type="KEGG" id="pbor:BSF38_04238"/>
<sequence length="597" mass="64871">MTPFDFDALARLAWAQIWQVTVVALVVGIATKLWCRDRPRLAYALWMLVVVKSMAPPVWSSPTGLFSWAMVDVAAPTAAVAEMAVPSPVVASNRGGLVASPIAIEAATREPSRRVEAAVDHRLAVAAFSIWAAGAVVSVAFVIGRRLACSVVIRRSRLPVDDRFLATLTELSRRLGMRGTVRLLMTSRPIGPAVFGLFRPTILLPEALAAHQPLERVELILAHELIHVRRGDLVAGALQLVAQLVWWFHPLIWWANAQASRVRERCCDEEVLSGVGCKPALYARTLLSVLEQKALLRSLVALPGVRALEVTSLRLESIMKSGKVDHRRASLVSRLAFVAGAVVLVPGMGLTLRAARPSAAISGQFAAVEEAPNARAAVDDGAQPAGSPSVVRPDSAFERLGNPQVMLMLTHPATQVIRKALRITDDQMAKITEIEKVRNERPALVKGKGEIRLTGSPDTYPEQIAAFLDREAGKALIETLTPPQIKRLDQIVLTSRGVMAFRYLDVQKDLHLTAEQEGKINAILEGLVAALRDLGRKPGGQPKNYEGAMALEAKAEPLRKGAFEQILALLTKEQSTQWKAMIGEPFRAEEAESGPAR</sequence>
<evidence type="ECO:0000259" key="2">
    <source>
        <dbReference type="Pfam" id="PF05569"/>
    </source>
</evidence>
<name>A0A1U7CUR4_9BACT</name>
<feature type="domain" description="Peptidase M56" evidence="2">
    <location>
        <begin position="15"/>
        <end position="295"/>
    </location>
</feature>
<keyword evidence="1" id="KW-1133">Transmembrane helix</keyword>
<dbReference type="EMBL" id="CP019082">
    <property type="protein sequence ID" value="APW62687.1"/>
    <property type="molecule type" value="Genomic_DNA"/>
</dbReference>
<feature type="transmembrane region" description="Helical" evidence="1">
    <location>
        <begin position="123"/>
        <end position="144"/>
    </location>
</feature>